<dbReference type="AlphaFoldDB" id="A0A7S3L7I1"/>
<accession>A0A7S3L7I1</accession>
<dbReference type="Gene3D" id="3.40.50.150">
    <property type="entry name" value="Vaccinia Virus protein VP39"/>
    <property type="match status" value="1"/>
</dbReference>
<dbReference type="SUPFAM" id="SSF53335">
    <property type="entry name" value="S-adenosyl-L-methionine-dependent methyltransferases"/>
    <property type="match status" value="1"/>
</dbReference>
<dbReference type="InterPro" id="IPR029063">
    <property type="entry name" value="SAM-dependent_MTases_sf"/>
</dbReference>
<proteinExistence type="predicted"/>
<evidence type="ECO:0000313" key="2">
    <source>
        <dbReference type="EMBL" id="CAE0412662.1"/>
    </source>
</evidence>
<feature type="chain" id="PRO_5031108749" description="Methyltransferase domain-containing protein" evidence="1">
    <location>
        <begin position="28"/>
        <end position="275"/>
    </location>
</feature>
<reference evidence="2" key="1">
    <citation type="submission" date="2021-01" db="EMBL/GenBank/DDBJ databases">
        <authorList>
            <person name="Corre E."/>
            <person name="Pelletier E."/>
            <person name="Niang G."/>
            <person name="Scheremetjew M."/>
            <person name="Finn R."/>
            <person name="Kale V."/>
            <person name="Holt S."/>
            <person name="Cochrane G."/>
            <person name="Meng A."/>
            <person name="Brown T."/>
            <person name="Cohen L."/>
        </authorList>
    </citation>
    <scope>NUCLEOTIDE SEQUENCE</scope>
    <source>
        <strain evidence="2">CCMP127</strain>
    </source>
</reference>
<gene>
    <name evidence="2" type="ORF">ACOF00016_LOCUS9923</name>
</gene>
<sequence length="275" mass="30727">MSPSLKHAALFLIGVLSVVAFVASTRALGDLSSVLKPDCVHPETSSNSILIAAANNSYDSTHGEEYFLKTAQSLLPVTDKVTTHTYQIMYGQYLLPFYKEKPHMKMLEIGLGCDMGYGPGASVAVWKKLFPEAELWEAEFDGKCVEKAKANGMLEGLHVLVGDQGNPAVLDQWIEQSGGADFDVVIDDGGHQNCQIWTSFLKLWPHLKPNGLYFIEDMQVAKWKNYRNYQSTLCDKSTTVPEKLKIKIDEMLYNNKTTDVKFMFCQREACVLGKK</sequence>
<dbReference type="EMBL" id="HBIM01012067">
    <property type="protein sequence ID" value="CAE0412662.1"/>
    <property type="molecule type" value="Transcribed_RNA"/>
</dbReference>
<feature type="signal peptide" evidence="1">
    <location>
        <begin position="1"/>
        <end position="27"/>
    </location>
</feature>
<keyword evidence="1" id="KW-0732">Signal</keyword>
<organism evidence="2">
    <name type="scientific">Amphora coffeiformis</name>
    <dbReference type="NCBI Taxonomy" id="265554"/>
    <lineage>
        <taxon>Eukaryota</taxon>
        <taxon>Sar</taxon>
        <taxon>Stramenopiles</taxon>
        <taxon>Ochrophyta</taxon>
        <taxon>Bacillariophyta</taxon>
        <taxon>Bacillariophyceae</taxon>
        <taxon>Bacillariophycidae</taxon>
        <taxon>Thalassiophysales</taxon>
        <taxon>Catenulaceae</taxon>
        <taxon>Amphora</taxon>
    </lineage>
</organism>
<protein>
    <recommendedName>
        <fullName evidence="3">Methyltransferase domain-containing protein</fullName>
    </recommendedName>
</protein>
<name>A0A7S3L7I1_9STRA</name>
<evidence type="ECO:0000256" key="1">
    <source>
        <dbReference type="SAM" id="SignalP"/>
    </source>
</evidence>
<evidence type="ECO:0008006" key="3">
    <source>
        <dbReference type="Google" id="ProtNLM"/>
    </source>
</evidence>